<keyword evidence="1" id="KW-0175">Coiled coil</keyword>
<organism evidence="2">
    <name type="scientific">Tanacetum cinerariifolium</name>
    <name type="common">Dalmatian daisy</name>
    <name type="synonym">Chrysanthemum cinerariifolium</name>
    <dbReference type="NCBI Taxonomy" id="118510"/>
    <lineage>
        <taxon>Eukaryota</taxon>
        <taxon>Viridiplantae</taxon>
        <taxon>Streptophyta</taxon>
        <taxon>Embryophyta</taxon>
        <taxon>Tracheophyta</taxon>
        <taxon>Spermatophyta</taxon>
        <taxon>Magnoliopsida</taxon>
        <taxon>eudicotyledons</taxon>
        <taxon>Gunneridae</taxon>
        <taxon>Pentapetalae</taxon>
        <taxon>asterids</taxon>
        <taxon>campanulids</taxon>
        <taxon>Asterales</taxon>
        <taxon>Asteraceae</taxon>
        <taxon>Asteroideae</taxon>
        <taxon>Anthemideae</taxon>
        <taxon>Anthemidinae</taxon>
        <taxon>Tanacetum</taxon>
    </lineage>
</organism>
<accession>A0A6L2K6H6</accession>
<dbReference type="EMBL" id="BKCJ010001922">
    <property type="protein sequence ID" value="GEU44983.1"/>
    <property type="molecule type" value="Genomic_DNA"/>
</dbReference>
<evidence type="ECO:0000313" key="2">
    <source>
        <dbReference type="EMBL" id="GEU44983.1"/>
    </source>
</evidence>
<evidence type="ECO:0000256" key="1">
    <source>
        <dbReference type="SAM" id="Coils"/>
    </source>
</evidence>
<feature type="coiled-coil region" evidence="1">
    <location>
        <begin position="302"/>
        <end position="370"/>
    </location>
</feature>
<reference evidence="2" key="1">
    <citation type="journal article" date="2019" name="Sci. Rep.">
        <title>Draft genome of Tanacetum cinerariifolium, the natural source of mosquito coil.</title>
        <authorList>
            <person name="Yamashiro T."/>
            <person name="Shiraishi A."/>
            <person name="Satake H."/>
            <person name="Nakayama K."/>
        </authorList>
    </citation>
    <scope>NUCLEOTIDE SEQUENCE</scope>
</reference>
<sequence>MSLIEVRAEVQMVLKHEYFFVLPKLDEFISSYSIPSEYRVILPTPTQTILDAPPGYIGLYTHFFSLANLRLPLNDLFCELLLKEIMLDVKSFKDKLPSGIEQNLQFQRLARYPVSARAFDDPILFLAGLQPSWEHGQQLPAIFLGGKEMSFRNFIYTEDDEDLTFLPKDFSLDLGGSPKGDTFVHARSVAARIRKRQCKTRGGSLRPLVKRNLASGSSTSRTVRTKVSPIKDDTPVLSIFDDDEDAIACHLKIFAITPLAWKGFLDNHRDVDLLDLHDRCYARQAVMDNALNRRSRKLLEVIEKLRGEVDVMRARKLAYEEEYEGLRSKYDAALTDFDKNPVFLLLREKMSSLAAEVKEHKGNLNKLMLESQMSGYQEIKEVKHDRREVISKVVPYACMELLHSDELGRLVGKLVSSAITFGRCRAYEQVARMKELFDLLKVKRYRPSYEKEHTQVINDLATATFSWLNEYVADASASVEAFLSKNPPLYKSMFLRGPRCMCLLTS</sequence>
<dbReference type="AlphaFoldDB" id="A0A6L2K6H6"/>
<gene>
    <name evidence="2" type="ORF">Tci_016961</name>
</gene>
<evidence type="ECO:0008006" key="3">
    <source>
        <dbReference type="Google" id="ProtNLM"/>
    </source>
</evidence>
<name>A0A6L2K6H6_TANCI</name>
<comment type="caution">
    <text evidence="2">The sequence shown here is derived from an EMBL/GenBank/DDBJ whole genome shotgun (WGS) entry which is preliminary data.</text>
</comment>
<protein>
    <recommendedName>
        <fullName evidence="3">Transposase (Putative), gypsy type</fullName>
    </recommendedName>
</protein>
<proteinExistence type="predicted"/>